<dbReference type="SUPFAM" id="SSF51294">
    <property type="entry name" value="Hedgehog/intein (Hint) domain"/>
    <property type="match status" value="1"/>
</dbReference>
<sequence length="159" mass="18661">MKIGDRIQGNEKEWLSITDLFEDKEVEPVYNLRIADYHTYFVGEDFWSWCIWAHNHYFEVGAFNELKQITGWARHHVPQTVVALAHGATDFVRANGPAIRIPEWMHKEIIHLTESGFFAKEAGNISQHIKSHLQQLSNMGVPKQYLQELKQLIKWWEFG</sequence>
<evidence type="ECO:0000313" key="2">
    <source>
        <dbReference type="Proteomes" id="UP000676194"/>
    </source>
</evidence>
<dbReference type="AlphaFoldDB" id="A0A8E6EXC1"/>
<accession>A0A8E6EXC1</accession>
<dbReference type="Gene3D" id="2.170.16.10">
    <property type="entry name" value="Hedgehog/Intein (Hint) domain"/>
    <property type="match status" value="1"/>
</dbReference>
<name>A0A8E6EXC1_9BACT</name>
<evidence type="ECO:0000313" key="1">
    <source>
        <dbReference type="EMBL" id="QVL34930.1"/>
    </source>
</evidence>
<keyword evidence="2" id="KW-1185">Reference proteome</keyword>
<dbReference type="Proteomes" id="UP000676194">
    <property type="component" value="Chromosome"/>
</dbReference>
<organism evidence="1 2">
    <name type="scientific">Telmatocola sphagniphila</name>
    <dbReference type="NCBI Taxonomy" id="1123043"/>
    <lineage>
        <taxon>Bacteria</taxon>
        <taxon>Pseudomonadati</taxon>
        <taxon>Planctomycetota</taxon>
        <taxon>Planctomycetia</taxon>
        <taxon>Gemmatales</taxon>
        <taxon>Gemmataceae</taxon>
    </lineage>
</organism>
<protein>
    <recommendedName>
        <fullName evidence="3">Intein C-terminal splicing domain-containing protein</fullName>
    </recommendedName>
</protein>
<dbReference type="EMBL" id="CP074694">
    <property type="protein sequence ID" value="QVL34930.1"/>
    <property type="molecule type" value="Genomic_DNA"/>
</dbReference>
<dbReference type="KEGG" id="tsph:KIH39_15940"/>
<reference evidence="1" key="1">
    <citation type="submission" date="2021-05" db="EMBL/GenBank/DDBJ databases">
        <title>Complete genome sequence of the cellulolytic planctomycete Telmatocola sphagniphila SP2T and characterization of the first cellulase from planctomycetes.</title>
        <authorList>
            <person name="Rakitin A.L."/>
            <person name="Beletsky A.V."/>
            <person name="Naumoff D.G."/>
            <person name="Kulichevskaya I.S."/>
            <person name="Mardanov A.V."/>
            <person name="Ravin N.V."/>
            <person name="Dedysh S.N."/>
        </authorList>
    </citation>
    <scope>NUCLEOTIDE SEQUENCE</scope>
    <source>
        <strain evidence="1">SP2T</strain>
    </source>
</reference>
<gene>
    <name evidence="1" type="ORF">KIH39_15940</name>
</gene>
<dbReference type="InterPro" id="IPR036844">
    <property type="entry name" value="Hint_dom_sf"/>
</dbReference>
<evidence type="ECO:0008006" key="3">
    <source>
        <dbReference type="Google" id="ProtNLM"/>
    </source>
</evidence>
<proteinExistence type="predicted"/>